<evidence type="ECO:0000256" key="2">
    <source>
        <dbReference type="ARBA" id="ARBA00022517"/>
    </source>
</evidence>
<dbReference type="FunFam" id="2.70.210.12:FF:000001">
    <property type="entry name" value="GTPase Obg"/>
    <property type="match status" value="1"/>
</dbReference>
<dbReference type="AlphaFoldDB" id="A0AAN9T6L8"/>
<dbReference type="EMBL" id="JBBCAQ010000036">
    <property type="protein sequence ID" value="KAK7575465.1"/>
    <property type="molecule type" value="Genomic_DNA"/>
</dbReference>
<dbReference type="GO" id="GO:0005739">
    <property type="term" value="C:mitochondrion"/>
    <property type="evidence" value="ECO:0007669"/>
    <property type="project" value="TreeGrafter"/>
</dbReference>
<proteinExistence type="inferred from homology"/>
<name>A0AAN9T6L8_9HEMI</name>
<evidence type="ECO:0000256" key="4">
    <source>
        <dbReference type="ARBA" id="ARBA00023134"/>
    </source>
</evidence>
<dbReference type="PROSITE" id="PS51883">
    <property type="entry name" value="OBG"/>
    <property type="match status" value="1"/>
</dbReference>
<dbReference type="Gene3D" id="3.40.50.300">
    <property type="entry name" value="P-loop containing nucleotide triphosphate hydrolases"/>
    <property type="match status" value="1"/>
</dbReference>
<dbReference type="PROSITE" id="PS51710">
    <property type="entry name" value="G_OBG"/>
    <property type="match status" value="1"/>
</dbReference>
<evidence type="ECO:0000256" key="1">
    <source>
        <dbReference type="ARBA" id="ARBA00007699"/>
    </source>
</evidence>
<keyword evidence="3" id="KW-0547">Nucleotide-binding</keyword>
<dbReference type="InterPro" id="IPR036726">
    <property type="entry name" value="GTP1_OBG_dom_sf"/>
</dbReference>
<dbReference type="PRINTS" id="PR00326">
    <property type="entry name" value="GTP1OBG"/>
</dbReference>
<dbReference type="Proteomes" id="UP001367676">
    <property type="component" value="Unassembled WGS sequence"/>
</dbReference>
<comment type="similarity">
    <text evidence="1">Belongs to the TRAFAC class OBG-HflX-like GTPase superfamily. OBG GTPase family.</text>
</comment>
<dbReference type="InterPro" id="IPR031167">
    <property type="entry name" value="G_OBG"/>
</dbReference>
<reference evidence="7 8" key="1">
    <citation type="submission" date="2024-03" db="EMBL/GenBank/DDBJ databases">
        <title>Adaptation during the transition from Ophiocordyceps entomopathogen to insect associate is accompanied by gene loss and intensified selection.</title>
        <authorList>
            <person name="Ward C.M."/>
            <person name="Onetto C.A."/>
            <person name="Borneman A.R."/>
        </authorList>
    </citation>
    <scope>NUCLEOTIDE SEQUENCE [LARGE SCALE GENOMIC DNA]</scope>
    <source>
        <strain evidence="7">AWRI1</strain>
        <tissue evidence="7">Single Adult Female</tissue>
    </source>
</reference>
<dbReference type="InterPro" id="IPR006169">
    <property type="entry name" value="GTP1_OBG_dom"/>
</dbReference>
<feature type="domain" description="OBG-type G" evidence="5">
    <location>
        <begin position="261"/>
        <end position="427"/>
    </location>
</feature>
<evidence type="ECO:0000259" key="6">
    <source>
        <dbReference type="PROSITE" id="PS51883"/>
    </source>
</evidence>
<dbReference type="GO" id="GO:0005525">
    <property type="term" value="F:GTP binding"/>
    <property type="evidence" value="ECO:0007669"/>
    <property type="project" value="UniProtKB-KW"/>
</dbReference>
<evidence type="ECO:0000313" key="7">
    <source>
        <dbReference type="EMBL" id="KAK7575465.1"/>
    </source>
</evidence>
<dbReference type="PANTHER" id="PTHR11702:SF31">
    <property type="entry name" value="MITOCHONDRIAL RIBOSOME-ASSOCIATED GTPASE 2"/>
    <property type="match status" value="1"/>
</dbReference>
<dbReference type="InterPro" id="IPR027417">
    <property type="entry name" value="P-loop_NTPase"/>
</dbReference>
<sequence length="449" mass="49550">MQPTKNEPLPCKLQLATQQKKRDKTQKWNLSGTVTVRRDRETFDRQPVPPTGDRSTLLRLLCLTTKKTPIPIVAVLHLRQFQRAYTAASAQPLRSKKRKSQTKAKDFIDSRVVRTIGGCGGDGCVSFLHLFRNENAGPDGGDGGNGGHVIFKADSTIRGLENVKTVVEAVNGEKGYNKDCNGRNAPHTIIPVPVGTVFKSQKGKVVADLHEDEMMFLAARGGAGGRGNHFFASDLEPAPKIAEIGAKGEKIVYAIELTSMAHFGLLGFPNVGKSTLLQAVTRANPKVAAYPFTTLKPHLGVIHYSDLEQIVVADLPGLIEGSHQNKGLGITFLRHAERCMGLLILLDMTEPEPWENLRILRDEVLRFSTQLSRRPQIIVANKMDCETSEEILVELRRRTPKDLIVPVSAKHGSNLSTLLTEMRKLYDSQMAFRQTQLQTDVNEIGDILA</sequence>
<dbReference type="GO" id="GO:0042254">
    <property type="term" value="P:ribosome biogenesis"/>
    <property type="evidence" value="ECO:0007669"/>
    <property type="project" value="UniProtKB-UniRule"/>
</dbReference>
<dbReference type="PANTHER" id="PTHR11702">
    <property type="entry name" value="DEVELOPMENTALLY REGULATED GTP-BINDING PROTEIN-RELATED"/>
    <property type="match status" value="1"/>
</dbReference>
<evidence type="ECO:0008006" key="9">
    <source>
        <dbReference type="Google" id="ProtNLM"/>
    </source>
</evidence>
<comment type="caution">
    <text evidence="7">The sequence shown here is derived from an EMBL/GenBank/DDBJ whole genome shotgun (WGS) entry which is preliminary data.</text>
</comment>
<dbReference type="InterPro" id="IPR006073">
    <property type="entry name" value="GTP-bd"/>
</dbReference>
<dbReference type="SUPFAM" id="SSF52540">
    <property type="entry name" value="P-loop containing nucleoside triphosphate hydrolases"/>
    <property type="match status" value="1"/>
</dbReference>
<dbReference type="Pfam" id="PF01018">
    <property type="entry name" value="GTP1_OBG"/>
    <property type="match status" value="1"/>
</dbReference>
<gene>
    <name evidence="7" type="ORF">V9T40_011751</name>
</gene>
<keyword evidence="2" id="KW-0690">Ribosome biogenesis</keyword>
<keyword evidence="4" id="KW-0342">GTP-binding</keyword>
<keyword evidence="8" id="KW-1185">Reference proteome</keyword>
<dbReference type="SUPFAM" id="SSF82051">
    <property type="entry name" value="Obg GTP-binding protein N-terminal domain"/>
    <property type="match status" value="1"/>
</dbReference>
<accession>A0AAN9T6L8</accession>
<dbReference type="NCBIfam" id="TIGR02729">
    <property type="entry name" value="Obg_CgtA"/>
    <property type="match status" value="1"/>
</dbReference>
<organism evidence="7 8">
    <name type="scientific">Parthenolecanium corni</name>
    <dbReference type="NCBI Taxonomy" id="536013"/>
    <lineage>
        <taxon>Eukaryota</taxon>
        <taxon>Metazoa</taxon>
        <taxon>Ecdysozoa</taxon>
        <taxon>Arthropoda</taxon>
        <taxon>Hexapoda</taxon>
        <taxon>Insecta</taxon>
        <taxon>Pterygota</taxon>
        <taxon>Neoptera</taxon>
        <taxon>Paraneoptera</taxon>
        <taxon>Hemiptera</taxon>
        <taxon>Sternorrhyncha</taxon>
        <taxon>Coccoidea</taxon>
        <taxon>Coccidae</taxon>
        <taxon>Parthenolecanium</taxon>
    </lineage>
</organism>
<dbReference type="InterPro" id="IPR014100">
    <property type="entry name" value="GTP-bd_Obg/CgtA"/>
</dbReference>
<dbReference type="GO" id="GO:0003924">
    <property type="term" value="F:GTPase activity"/>
    <property type="evidence" value="ECO:0007669"/>
    <property type="project" value="InterPro"/>
</dbReference>
<dbReference type="NCBIfam" id="NF008956">
    <property type="entry name" value="PRK12299.1"/>
    <property type="match status" value="1"/>
</dbReference>
<dbReference type="Gene3D" id="2.70.210.12">
    <property type="entry name" value="GTP1/OBG domain"/>
    <property type="match status" value="1"/>
</dbReference>
<evidence type="ECO:0000256" key="3">
    <source>
        <dbReference type="ARBA" id="ARBA00022741"/>
    </source>
</evidence>
<protein>
    <recommendedName>
        <fullName evidence="9">Mitochondrial ribosome-associated GTPase 2</fullName>
    </recommendedName>
</protein>
<dbReference type="CDD" id="cd01898">
    <property type="entry name" value="Obg"/>
    <property type="match status" value="1"/>
</dbReference>
<dbReference type="InterPro" id="IPR045086">
    <property type="entry name" value="OBG_GTPase"/>
</dbReference>
<evidence type="ECO:0000313" key="8">
    <source>
        <dbReference type="Proteomes" id="UP001367676"/>
    </source>
</evidence>
<feature type="domain" description="Obg" evidence="6">
    <location>
        <begin position="105"/>
        <end position="260"/>
    </location>
</feature>
<dbReference type="Pfam" id="PF01926">
    <property type="entry name" value="MMR_HSR1"/>
    <property type="match status" value="1"/>
</dbReference>
<evidence type="ECO:0000259" key="5">
    <source>
        <dbReference type="PROSITE" id="PS51710"/>
    </source>
</evidence>
<dbReference type="GO" id="GO:0000287">
    <property type="term" value="F:magnesium ion binding"/>
    <property type="evidence" value="ECO:0007669"/>
    <property type="project" value="InterPro"/>
</dbReference>